<sequence length="37" mass="4010">MEALLKCDLSQPPAPKTRTRKPSMEQGLGTVLDLQGV</sequence>
<evidence type="ECO:0000313" key="2">
    <source>
        <dbReference type="EMBL" id="GAP36395.1"/>
    </source>
</evidence>
<feature type="region of interest" description="Disordered" evidence="1">
    <location>
        <begin position="1"/>
        <end position="37"/>
    </location>
</feature>
<dbReference type="AlphaFoldDB" id="A0A0K8P2J6"/>
<dbReference type="Proteomes" id="UP000037660">
    <property type="component" value="Unassembled WGS sequence"/>
</dbReference>
<name>A0A0K8P2J6_PISS1</name>
<reference evidence="2 3" key="2">
    <citation type="journal article" date="2016" name="Science">
        <title>A bacterium that degrades and assimilates poly(ethylene terephthalate).</title>
        <authorList>
            <person name="Yoshida S."/>
            <person name="Hiraga K."/>
            <person name="Takehana T."/>
            <person name="Taniguchi I."/>
            <person name="Yamaji H."/>
            <person name="Maeda Y."/>
            <person name="Toyohara K."/>
            <person name="Miyamoto K."/>
            <person name="Kimura Y."/>
            <person name="Oda K."/>
        </authorList>
    </citation>
    <scope>NUCLEOTIDE SEQUENCE [LARGE SCALE GENOMIC DNA]</scope>
    <source>
        <strain evidence="3">NBRC 110686 / TISTR 2288 / 201-F6</strain>
    </source>
</reference>
<organism evidence="2 3">
    <name type="scientific">Piscinibacter sakaiensis</name>
    <name type="common">Ideonella sakaiensis</name>
    <dbReference type="NCBI Taxonomy" id="1547922"/>
    <lineage>
        <taxon>Bacteria</taxon>
        <taxon>Pseudomonadati</taxon>
        <taxon>Pseudomonadota</taxon>
        <taxon>Betaproteobacteria</taxon>
        <taxon>Burkholderiales</taxon>
        <taxon>Sphaerotilaceae</taxon>
        <taxon>Piscinibacter</taxon>
    </lineage>
</organism>
<evidence type="ECO:0000313" key="3">
    <source>
        <dbReference type="Proteomes" id="UP000037660"/>
    </source>
</evidence>
<comment type="caution">
    <text evidence="2">The sequence shown here is derived from an EMBL/GenBank/DDBJ whole genome shotgun (WGS) entry which is preliminary data.</text>
</comment>
<keyword evidence="3" id="KW-1185">Reference proteome</keyword>
<reference evidence="3" key="1">
    <citation type="submission" date="2015-07" db="EMBL/GenBank/DDBJ databases">
        <title>Discovery of a poly(ethylene terephthalate assimilation.</title>
        <authorList>
            <person name="Yoshida S."/>
            <person name="Hiraga K."/>
            <person name="Takehana T."/>
            <person name="Taniguchi I."/>
            <person name="Yamaji H."/>
            <person name="Maeda Y."/>
            <person name="Toyohara K."/>
            <person name="Miyamoto K."/>
            <person name="Kimura Y."/>
            <person name="Oda K."/>
        </authorList>
    </citation>
    <scope>NUCLEOTIDE SEQUENCE [LARGE SCALE GENOMIC DNA]</scope>
    <source>
        <strain evidence="3">NBRC 110686 / TISTR 2288 / 201-F6</strain>
    </source>
</reference>
<accession>A0A0K8P2J6</accession>
<gene>
    <name evidence="2" type="ORF">ISF6_2235</name>
</gene>
<dbReference type="STRING" id="1547922.ISF6_2235"/>
<dbReference type="EMBL" id="BBYR01000035">
    <property type="protein sequence ID" value="GAP36395.1"/>
    <property type="molecule type" value="Genomic_DNA"/>
</dbReference>
<evidence type="ECO:0000256" key="1">
    <source>
        <dbReference type="SAM" id="MobiDB-lite"/>
    </source>
</evidence>
<proteinExistence type="predicted"/>
<protein>
    <submittedName>
        <fullName evidence="2">Uncharacterized protein</fullName>
    </submittedName>
</protein>